<accession>J3LV62</accession>
<evidence type="ECO:0000256" key="6">
    <source>
        <dbReference type="ARBA" id="ARBA00022840"/>
    </source>
</evidence>
<dbReference type="GO" id="GO:0005524">
    <property type="term" value="F:ATP binding"/>
    <property type="evidence" value="ECO:0007669"/>
    <property type="project" value="UniProtKB-KW"/>
</dbReference>
<dbReference type="GO" id="GO:0006207">
    <property type="term" value="P:'de novo' pyrimidine nucleobase biosynthetic process"/>
    <property type="evidence" value="ECO:0007669"/>
    <property type="project" value="InterPro"/>
</dbReference>
<evidence type="ECO:0000313" key="13">
    <source>
        <dbReference type="Proteomes" id="UP000006038"/>
    </source>
</evidence>
<feature type="coiled-coil region" evidence="11">
    <location>
        <begin position="65"/>
        <end position="92"/>
    </location>
</feature>
<dbReference type="eggNOG" id="KOG3079">
    <property type="taxonomic scope" value="Eukaryota"/>
</dbReference>
<keyword evidence="8 10" id="KW-0539">Nucleus</keyword>
<comment type="subcellular location">
    <subcellularLocation>
        <location evidence="10">Cytoplasm</location>
    </subcellularLocation>
    <subcellularLocation>
        <location evidence="10">Nucleus</location>
    </subcellularLocation>
</comment>
<dbReference type="HOGENOM" id="CLU_521148_0_0_1"/>
<dbReference type="Pfam" id="PF00406">
    <property type="entry name" value="ADK"/>
    <property type="match status" value="1"/>
</dbReference>
<comment type="cofactor">
    <cofactor evidence="10">
        <name>Mg(2+)</name>
        <dbReference type="ChEBI" id="CHEBI:18420"/>
    </cofactor>
    <text evidence="10">Binds 1 Mg(2+) ion per monomer.</text>
</comment>
<dbReference type="HAMAP" id="MF_03172">
    <property type="entry name" value="Adenylate_kinase_UMP_CMP_kin"/>
    <property type="match status" value="1"/>
</dbReference>
<evidence type="ECO:0000256" key="2">
    <source>
        <dbReference type="ARBA" id="ARBA00022490"/>
    </source>
</evidence>
<keyword evidence="2 10" id="KW-0963">Cytoplasm</keyword>
<comment type="similarity">
    <text evidence="10">Belongs to the adenylate kinase family. UMP-CMP kinase subfamily.</text>
</comment>
<evidence type="ECO:0000256" key="3">
    <source>
        <dbReference type="ARBA" id="ARBA00022679"/>
    </source>
</evidence>
<sequence length="523" mass="59481">MAWQDNAATQPNRCGMAWQAFWPRQCGWRGQKVYVVEIFFPKDPEGVLGPPQGGHIARLEFRRRLDRDSDAREAFQRQVREEQERRRQEREARVIPDTDAGLVEFFLDTEAREIEVEIARLRPRLNQPFFDYIQRELAQIKFAITRTAEMEDRLIELEAMQKVLLEGVEAYDKLQNDLVTAKERLTKILQSSDKKSTLLEMVERNELNMSILTLLDENIASARTSNQEEAVAFMENVRTSILKYITWKKMASQLNCESVIYATGVSSTVMASQKRELRLWFTVAVCDLYECGISYSVRCDDACCYRSCFSNKVCLPFVALLVRLNTEGGGDGGANSCRPFIAFVLGGPGSGKGTQCARIASDFGFAHLSAGDLLRHEISSGSDKGQMILDIIKEGRIVPSEITVELIRKAMETTDAKRVLIDGFPRCEENRIAFERITGTEPDLVIFFDCPEDEMVKRLLGRNQGRVDDNIETIKKRLKVFDNLNIPVVDYYSSRGKVHKIDATGTEEEIFGAVRNLFASLRF</sequence>
<dbReference type="EC" id="2.7.4.14" evidence="10"/>
<evidence type="ECO:0000313" key="12">
    <source>
        <dbReference type="EnsemblPlants" id="OB04G10370.1"/>
    </source>
</evidence>
<reference evidence="12" key="2">
    <citation type="submission" date="2013-04" db="UniProtKB">
        <authorList>
            <consortium name="EnsemblPlants"/>
        </authorList>
    </citation>
    <scope>IDENTIFICATION</scope>
</reference>
<dbReference type="InterPro" id="IPR000850">
    <property type="entry name" value="Adenylat/UMP-CMP_kin"/>
</dbReference>
<dbReference type="Proteomes" id="UP000006038">
    <property type="component" value="Chromosome 4"/>
</dbReference>
<feature type="binding site" evidence="10">
    <location>
        <begin position="423"/>
        <end position="426"/>
    </location>
    <ligand>
        <name>a ribonucleoside 5'-phosphate</name>
        <dbReference type="ChEBI" id="CHEBI:58043"/>
    </ligand>
</feature>
<keyword evidence="3 10" id="KW-0808">Transferase</keyword>
<dbReference type="InterPro" id="IPR033690">
    <property type="entry name" value="Adenylat_kinase_CS"/>
</dbReference>
<evidence type="ECO:0000256" key="7">
    <source>
        <dbReference type="ARBA" id="ARBA00022975"/>
    </source>
</evidence>
<feature type="binding site" evidence="10">
    <location>
        <begin position="396"/>
        <end position="398"/>
    </location>
    <ligand>
        <name>a ribonucleoside 5'-phosphate</name>
        <dbReference type="ChEBI" id="CHEBI:58043"/>
    </ligand>
</feature>
<dbReference type="EnsemblPlants" id="OB04G10370.1">
    <property type="protein sequence ID" value="OB04G10370.1"/>
    <property type="gene ID" value="OB04G10370"/>
</dbReference>
<keyword evidence="4 10" id="KW-0547">Nucleotide-binding</keyword>
<proteinExistence type="inferred from homology"/>
<feature type="binding site" evidence="10">
    <location>
        <position position="505"/>
    </location>
    <ligand>
        <name>ATP</name>
        <dbReference type="ChEBI" id="CHEBI:30616"/>
    </ligand>
</feature>
<evidence type="ECO:0000256" key="9">
    <source>
        <dbReference type="ARBA" id="ARBA00048116"/>
    </source>
</evidence>
<feature type="binding site" evidence="10">
    <location>
        <position position="375"/>
    </location>
    <ligand>
        <name>a ribonucleoside 5'-phosphate</name>
        <dbReference type="ChEBI" id="CHEBI:58043"/>
    </ligand>
</feature>
<dbReference type="STRING" id="4533.J3LV62"/>
<evidence type="ECO:0000256" key="5">
    <source>
        <dbReference type="ARBA" id="ARBA00022777"/>
    </source>
</evidence>
<keyword evidence="6 10" id="KW-0067">ATP-binding</keyword>
<dbReference type="GO" id="GO:0006221">
    <property type="term" value="P:pyrimidine nucleotide biosynthetic process"/>
    <property type="evidence" value="ECO:0007669"/>
    <property type="project" value="UniProtKB-UniRule"/>
</dbReference>
<feature type="binding site" evidence="10">
    <location>
        <position position="477"/>
    </location>
    <ligand>
        <name>a ribonucleoside 5'-phosphate</name>
        <dbReference type="ChEBI" id="CHEBI:58043"/>
    </ligand>
</feature>
<dbReference type="Gramene" id="OB04G10370.1">
    <property type="protein sequence ID" value="OB04G10370.1"/>
    <property type="gene ID" value="OB04G10370"/>
</dbReference>
<evidence type="ECO:0000256" key="4">
    <source>
        <dbReference type="ARBA" id="ARBA00022741"/>
    </source>
</evidence>
<feature type="binding site" evidence="10">
    <location>
        <position position="430"/>
    </location>
    <ligand>
        <name>CMP</name>
        <dbReference type="ChEBI" id="CHEBI:60377"/>
    </ligand>
</feature>
<feature type="binding site" evidence="10">
    <location>
        <position position="462"/>
    </location>
    <ligand>
        <name>ATP</name>
        <dbReference type="ChEBI" id="CHEBI:30616"/>
    </ligand>
</feature>
<comment type="function">
    <text evidence="10">Catalyzes the phosphorylation of pyrimidine nucleoside monophosphates at the expense of ATP. Plays an important role in de novo pyrimidine nucleotide biosynthesis. Has preference for UMP and CMP as phosphate acceptors.</text>
</comment>
<dbReference type="GO" id="GO:0009570">
    <property type="term" value="C:chloroplast stroma"/>
    <property type="evidence" value="ECO:0007669"/>
    <property type="project" value="TreeGrafter"/>
</dbReference>
<dbReference type="PROSITE" id="PS00113">
    <property type="entry name" value="ADENYLATE_KINASE"/>
    <property type="match status" value="1"/>
</dbReference>
<keyword evidence="13" id="KW-1185">Reference proteome</keyword>
<comment type="subunit">
    <text evidence="10">Monomer.</text>
</comment>
<dbReference type="GO" id="GO:0005634">
    <property type="term" value="C:nucleus"/>
    <property type="evidence" value="ECO:0007669"/>
    <property type="project" value="UniProtKB-SubCell"/>
</dbReference>
<dbReference type="HAMAP" id="MF_00235">
    <property type="entry name" value="Adenylate_kinase_Adk"/>
    <property type="match status" value="1"/>
</dbReference>
<comment type="caution">
    <text evidence="10">Lacks conserved residue(s) required for the propagation of feature annotation.</text>
</comment>
<keyword evidence="5 10" id="KW-0418">Kinase</keyword>
<comment type="catalytic activity">
    <reaction evidence="10">
        <text>CMP + ATP = CDP + ADP</text>
        <dbReference type="Rhea" id="RHEA:11600"/>
        <dbReference type="ChEBI" id="CHEBI:30616"/>
        <dbReference type="ChEBI" id="CHEBI:58069"/>
        <dbReference type="ChEBI" id="CHEBI:60377"/>
        <dbReference type="ChEBI" id="CHEBI:456216"/>
        <dbReference type="EC" id="2.7.4.14"/>
    </reaction>
</comment>
<evidence type="ECO:0000256" key="10">
    <source>
        <dbReference type="HAMAP-Rule" id="MF_03172"/>
    </source>
</evidence>
<dbReference type="NCBIfam" id="TIGR01359">
    <property type="entry name" value="UMP_CMP_kin_fam"/>
    <property type="match status" value="1"/>
</dbReference>
<dbReference type="SUPFAM" id="SSF52540">
    <property type="entry name" value="P-loop containing nucleoside triphosphate hydrolases"/>
    <property type="match status" value="1"/>
</dbReference>
<dbReference type="Gene3D" id="3.40.50.300">
    <property type="entry name" value="P-loop containing nucleotide triphosphate hydrolases"/>
    <property type="match status" value="1"/>
</dbReference>
<dbReference type="GO" id="GO:0036430">
    <property type="term" value="F:CMP kinase activity"/>
    <property type="evidence" value="ECO:0007669"/>
    <property type="project" value="RHEA"/>
</dbReference>
<name>J3LV62_ORYBR</name>
<dbReference type="InterPro" id="IPR006266">
    <property type="entry name" value="UMP_CMP_kinase"/>
</dbReference>
<feature type="binding site" evidence="10">
    <location>
        <position position="466"/>
    </location>
    <ligand>
        <name>a ribonucleoside 5'-phosphate</name>
        <dbReference type="ChEBI" id="CHEBI:58043"/>
    </ligand>
</feature>
<dbReference type="PRINTS" id="PR00094">
    <property type="entry name" value="ADENYLTKNASE"/>
</dbReference>
<evidence type="ECO:0000256" key="11">
    <source>
        <dbReference type="SAM" id="Coils"/>
    </source>
</evidence>
<comment type="catalytic activity">
    <reaction evidence="9 10">
        <text>UMP + ATP = UDP + ADP</text>
        <dbReference type="Rhea" id="RHEA:24400"/>
        <dbReference type="ChEBI" id="CHEBI:30616"/>
        <dbReference type="ChEBI" id="CHEBI:57865"/>
        <dbReference type="ChEBI" id="CHEBI:58223"/>
        <dbReference type="ChEBI" id="CHEBI:456216"/>
        <dbReference type="EC" id="2.7.4.14"/>
    </reaction>
</comment>
<dbReference type="PANTHER" id="PTHR36333:SF1">
    <property type="entry name" value="DIMETHYLALLYL, ADENOSINE TRNA METHYLTHIOTRANSFERASE"/>
    <property type="match status" value="1"/>
</dbReference>
<dbReference type="CDD" id="cd01428">
    <property type="entry name" value="ADK"/>
    <property type="match status" value="1"/>
</dbReference>
<dbReference type="PANTHER" id="PTHR36333">
    <property type="entry name" value="DIMETHYLALLYL, ADENOSINE TRNA METHYLTHIOTRANSFERASE"/>
    <property type="match status" value="1"/>
</dbReference>
<dbReference type="AlphaFoldDB" id="J3LV62"/>
<reference evidence="12" key="1">
    <citation type="journal article" date="2013" name="Nat. Commun.">
        <title>Whole-genome sequencing of Oryza brachyantha reveals mechanisms underlying Oryza genome evolution.</title>
        <authorList>
            <person name="Chen J."/>
            <person name="Huang Q."/>
            <person name="Gao D."/>
            <person name="Wang J."/>
            <person name="Lang Y."/>
            <person name="Liu T."/>
            <person name="Li B."/>
            <person name="Bai Z."/>
            <person name="Luis Goicoechea J."/>
            <person name="Liang C."/>
            <person name="Chen C."/>
            <person name="Zhang W."/>
            <person name="Sun S."/>
            <person name="Liao Y."/>
            <person name="Zhang X."/>
            <person name="Yang L."/>
            <person name="Song C."/>
            <person name="Wang M."/>
            <person name="Shi J."/>
            <person name="Liu G."/>
            <person name="Liu J."/>
            <person name="Zhou H."/>
            <person name="Zhou W."/>
            <person name="Yu Q."/>
            <person name="An N."/>
            <person name="Chen Y."/>
            <person name="Cai Q."/>
            <person name="Wang B."/>
            <person name="Liu B."/>
            <person name="Min J."/>
            <person name="Huang Y."/>
            <person name="Wu H."/>
            <person name="Li Z."/>
            <person name="Zhang Y."/>
            <person name="Yin Y."/>
            <person name="Song W."/>
            <person name="Jiang J."/>
            <person name="Jackson S.A."/>
            <person name="Wing R.A."/>
            <person name="Wang J."/>
            <person name="Chen M."/>
        </authorList>
    </citation>
    <scope>NUCLEOTIDE SEQUENCE [LARGE SCALE GENOMIC DNA]</scope>
    <source>
        <strain evidence="12">cv. IRGC 101232</strain>
    </source>
</reference>
<evidence type="ECO:0000256" key="8">
    <source>
        <dbReference type="ARBA" id="ARBA00023242"/>
    </source>
</evidence>
<protein>
    <recommendedName>
        <fullName evidence="10">UMP-CMP kinase</fullName>
        <ecNumber evidence="10">2.7.4.14</ecNumber>
    </recommendedName>
    <alternativeName>
        <fullName evidence="10">Deoxycytidylate kinase</fullName>
        <shortName evidence="10">CK</shortName>
        <shortName evidence="10">dCMP kinase</shortName>
    </alternativeName>
    <alternativeName>
        <fullName evidence="10">Uridine monophosphate/cytidine monophosphate kinase</fullName>
        <shortName evidence="10">UMP/CMP kinase</shortName>
        <shortName evidence="10">UMP/CMPK</shortName>
    </alternativeName>
</protein>
<comment type="function">
    <text evidence="1">Catalyzes the reversible transfer of the terminal phosphate group between ATP and AMP. Plays an important role in cellular energy homeostasis and in adenine nucleotide metabolism.</text>
</comment>
<dbReference type="GO" id="GO:0033862">
    <property type="term" value="F:UMP kinase activity"/>
    <property type="evidence" value="ECO:0007669"/>
    <property type="project" value="RHEA"/>
</dbReference>
<comment type="catalytic activity">
    <reaction evidence="10">
        <text>dCMP + ATP = dCDP + ADP</text>
        <dbReference type="Rhea" id="RHEA:25094"/>
        <dbReference type="ChEBI" id="CHEBI:30616"/>
        <dbReference type="ChEBI" id="CHEBI:57566"/>
        <dbReference type="ChEBI" id="CHEBI:58593"/>
        <dbReference type="ChEBI" id="CHEBI:456216"/>
        <dbReference type="EC" id="2.7.4.14"/>
    </reaction>
</comment>
<dbReference type="GO" id="GO:0036431">
    <property type="term" value="F:dCMP kinase activity"/>
    <property type="evidence" value="ECO:0007669"/>
    <property type="project" value="RHEA"/>
</dbReference>
<feature type="binding site" evidence="10">
    <location>
        <begin position="349"/>
        <end position="354"/>
    </location>
    <ligand>
        <name>ATP</name>
        <dbReference type="ChEBI" id="CHEBI:30616"/>
    </ligand>
</feature>
<comment type="domain">
    <text evidence="10">Consists of three domains, a large central CORE domain and two small peripheral domains, NMPbind and LID, which undergo movements during catalysis. The LID domain closes over the site of phosphoryl transfer upon ATP binding. Assembling and dissambling the active center during each catalytic cycle provides an effective means to prevent ATP hydrolysis.</text>
</comment>
<keyword evidence="11" id="KW-0175">Coiled coil</keyword>
<organism evidence="12">
    <name type="scientific">Oryza brachyantha</name>
    <name type="common">malo sina</name>
    <dbReference type="NCBI Taxonomy" id="4533"/>
    <lineage>
        <taxon>Eukaryota</taxon>
        <taxon>Viridiplantae</taxon>
        <taxon>Streptophyta</taxon>
        <taxon>Embryophyta</taxon>
        <taxon>Tracheophyta</taxon>
        <taxon>Spermatophyta</taxon>
        <taxon>Magnoliopsida</taxon>
        <taxon>Liliopsida</taxon>
        <taxon>Poales</taxon>
        <taxon>Poaceae</taxon>
        <taxon>BOP clade</taxon>
        <taxon>Oryzoideae</taxon>
        <taxon>Oryzeae</taxon>
        <taxon>Oryzinae</taxon>
        <taxon>Oryza</taxon>
    </lineage>
</organism>
<keyword evidence="7 10" id="KW-0665">Pyrimidine biosynthesis</keyword>
<evidence type="ECO:0000256" key="1">
    <source>
        <dbReference type="ARBA" id="ARBA00003053"/>
    </source>
</evidence>
<dbReference type="InterPro" id="IPR027417">
    <property type="entry name" value="P-loop_NTPase"/>
</dbReference>